<evidence type="ECO:0000256" key="5">
    <source>
        <dbReference type="ARBA" id="ARBA00023244"/>
    </source>
</evidence>
<evidence type="ECO:0000256" key="8">
    <source>
        <dbReference type="ARBA" id="ARBA00048617"/>
    </source>
</evidence>
<evidence type="ECO:0000256" key="6">
    <source>
        <dbReference type="ARBA" id="ARBA00031702"/>
    </source>
</evidence>
<gene>
    <name evidence="10" type="ORF">METZ01_LOCUS128397</name>
</gene>
<organism evidence="10">
    <name type="scientific">marine metagenome</name>
    <dbReference type="NCBI Taxonomy" id="408172"/>
    <lineage>
        <taxon>unclassified sequences</taxon>
        <taxon>metagenomes</taxon>
        <taxon>ecological metagenomes</taxon>
    </lineage>
</organism>
<reference evidence="10" key="1">
    <citation type="submission" date="2018-05" db="EMBL/GenBank/DDBJ databases">
        <authorList>
            <person name="Lanie J.A."/>
            <person name="Ng W.-L."/>
            <person name="Kazmierczak K.M."/>
            <person name="Andrzejewski T.M."/>
            <person name="Davidsen T.M."/>
            <person name="Wayne K.J."/>
            <person name="Tettelin H."/>
            <person name="Glass J.I."/>
            <person name="Rusch D."/>
            <person name="Podicherti R."/>
            <person name="Tsui H.-C.T."/>
            <person name="Winkler M.E."/>
        </authorList>
    </citation>
    <scope>NUCLEOTIDE SEQUENCE</scope>
</reference>
<keyword evidence="5" id="KW-0627">Porphyrin biosynthesis</keyword>
<dbReference type="AlphaFoldDB" id="A0A381YG88"/>
<evidence type="ECO:0000259" key="9">
    <source>
        <dbReference type="Pfam" id="PF02602"/>
    </source>
</evidence>
<comment type="catalytic activity">
    <reaction evidence="8">
        <text>hydroxymethylbilane = uroporphyrinogen III + H2O</text>
        <dbReference type="Rhea" id="RHEA:18965"/>
        <dbReference type="ChEBI" id="CHEBI:15377"/>
        <dbReference type="ChEBI" id="CHEBI:57308"/>
        <dbReference type="ChEBI" id="CHEBI:57845"/>
        <dbReference type="EC" id="4.2.1.75"/>
    </reaction>
</comment>
<comment type="similarity">
    <text evidence="2">Belongs to the uroporphyrinogen-III synthase family.</text>
</comment>
<evidence type="ECO:0000313" key="10">
    <source>
        <dbReference type="EMBL" id="SVA75543.1"/>
    </source>
</evidence>
<evidence type="ECO:0000256" key="4">
    <source>
        <dbReference type="ARBA" id="ARBA00023239"/>
    </source>
</evidence>
<evidence type="ECO:0000256" key="3">
    <source>
        <dbReference type="ARBA" id="ARBA00013109"/>
    </source>
</evidence>
<dbReference type="InterPro" id="IPR036108">
    <property type="entry name" value="4pyrrol_syn_uPrphyn_synt_sf"/>
</dbReference>
<comment type="pathway">
    <text evidence="1">Porphyrin-containing compound metabolism; protoporphyrin-IX biosynthesis; coproporphyrinogen-III from 5-aminolevulinate: step 3/4.</text>
</comment>
<dbReference type="PANTHER" id="PTHR38042">
    <property type="entry name" value="UROPORPHYRINOGEN-III SYNTHASE, CHLOROPLASTIC"/>
    <property type="match status" value="1"/>
</dbReference>
<name>A0A381YG88_9ZZZZ</name>
<dbReference type="GO" id="GO:0004852">
    <property type="term" value="F:uroporphyrinogen-III synthase activity"/>
    <property type="evidence" value="ECO:0007669"/>
    <property type="project" value="UniProtKB-EC"/>
</dbReference>
<dbReference type="GO" id="GO:0006780">
    <property type="term" value="P:uroporphyrinogen III biosynthetic process"/>
    <property type="evidence" value="ECO:0007669"/>
    <property type="project" value="InterPro"/>
</dbReference>
<dbReference type="PANTHER" id="PTHR38042:SF1">
    <property type="entry name" value="UROPORPHYRINOGEN-III SYNTHASE, CHLOROPLASTIC"/>
    <property type="match status" value="1"/>
</dbReference>
<sequence length="256" mass="28694">MTLQNKRILITRPNEQADSLCELISNHGGVSVRFPTIKIQPIDKTDKLIKCFDEISKYDFIIFISRNAVKITIDHFIDNIDVFRDTQIIAIGPGTAEELATRSLTDIICPGSQTDSKALLDLKEMQSNKITNKQILIIRGTGGRELLADSLETRGANINYVEVYKRCLPEYGEHEVGNAWHKKKPDVVVVTSNEILNNLISLLSDDKKKLFSTPLVTMSERIAERARKEGFISKIGVAREQNDDGILAGLLELVED</sequence>
<dbReference type="InterPro" id="IPR003754">
    <property type="entry name" value="4pyrrol_synth_uPrphyn_synth"/>
</dbReference>
<dbReference type="Gene3D" id="3.40.50.10090">
    <property type="match status" value="2"/>
</dbReference>
<dbReference type="InterPro" id="IPR039793">
    <property type="entry name" value="UROS/Hem4"/>
</dbReference>
<feature type="domain" description="Tetrapyrrole biosynthesis uroporphyrinogen III synthase" evidence="9">
    <location>
        <begin position="20"/>
        <end position="246"/>
    </location>
</feature>
<dbReference type="Pfam" id="PF02602">
    <property type="entry name" value="HEM4"/>
    <property type="match status" value="1"/>
</dbReference>
<dbReference type="EMBL" id="UINC01018070">
    <property type="protein sequence ID" value="SVA75543.1"/>
    <property type="molecule type" value="Genomic_DNA"/>
</dbReference>
<evidence type="ECO:0000256" key="7">
    <source>
        <dbReference type="ARBA" id="ARBA00032649"/>
    </source>
</evidence>
<protein>
    <recommendedName>
        <fullName evidence="3">uroporphyrinogen-III synthase</fullName>
        <ecNumber evidence="3">4.2.1.75</ecNumber>
    </recommendedName>
    <alternativeName>
        <fullName evidence="7">Hydroxymethylbilane hydrolyase [cyclizing]</fullName>
    </alternativeName>
    <alternativeName>
        <fullName evidence="6">Uroporphyrinogen-III cosynthase</fullName>
    </alternativeName>
</protein>
<evidence type="ECO:0000256" key="1">
    <source>
        <dbReference type="ARBA" id="ARBA00004772"/>
    </source>
</evidence>
<accession>A0A381YG88</accession>
<evidence type="ECO:0000256" key="2">
    <source>
        <dbReference type="ARBA" id="ARBA00008133"/>
    </source>
</evidence>
<keyword evidence="4" id="KW-0456">Lyase</keyword>
<proteinExistence type="inferred from homology"/>
<dbReference type="CDD" id="cd06578">
    <property type="entry name" value="HemD"/>
    <property type="match status" value="1"/>
</dbReference>
<dbReference type="SUPFAM" id="SSF69618">
    <property type="entry name" value="HemD-like"/>
    <property type="match status" value="1"/>
</dbReference>
<dbReference type="EC" id="4.2.1.75" evidence="3"/>